<name>A0ABY7SFK3_9RHOB</name>
<dbReference type="Gene3D" id="3.20.20.30">
    <property type="entry name" value="Luciferase-like domain"/>
    <property type="match status" value="1"/>
</dbReference>
<evidence type="ECO:0000313" key="7">
    <source>
        <dbReference type="Proteomes" id="UP001219349"/>
    </source>
</evidence>
<sequence>MTTKPDRRRNLFREGHLSVGIVLPIRDGEGDEVDFRQQVDLAALADDLGFDAVWVRDVPLNGPWYPEAFGHPDPFAMLGALSLATRRIAIGTAATVLTLRHPLHIAKSAISLDRLAPGRFVLGLGSGDRREEFDAFGEDAADHKQLYRQHWTELSAALQRPPRILHQAAGPDMAFELRPPAASDIPMLAIGSGGQTLEWIARNAAGWVTYHRPSAVQRDRYMLWRSAVARHAPGQFRSFSTGLRLDLQTDPAAAVEEIELGYRTGTLGLSRILQEMRDTGVHHVLLNLPPNGSLAQDRLTTIARDVLPALTPAPQG</sequence>
<dbReference type="InterPro" id="IPR020020">
    <property type="entry name" value="Luciferase-type_oxidoreductase"/>
</dbReference>
<dbReference type="SUPFAM" id="SSF51679">
    <property type="entry name" value="Bacterial luciferase-like"/>
    <property type="match status" value="1"/>
</dbReference>
<dbReference type="GO" id="GO:0016491">
    <property type="term" value="F:oxidoreductase activity"/>
    <property type="evidence" value="ECO:0007669"/>
    <property type="project" value="UniProtKB-KW"/>
</dbReference>
<feature type="domain" description="Luciferase-like" evidence="5">
    <location>
        <begin position="19"/>
        <end position="258"/>
    </location>
</feature>
<gene>
    <name evidence="6" type="ORF">JHX87_09685</name>
</gene>
<dbReference type="InterPro" id="IPR051260">
    <property type="entry name" value="Diverse_substr_monoxygenases"/>
</dbReference>
<keyword evidence="4" id="KW-0503">Monooxygenase</keyword>
<keyword evidence="2" id="KW-0288">FMN</keyword>
<dbReference type="Proteomes" id="UP001219349">
    <property type="component" value="Chromosome"/>
</dbReference>
<dbReference type="InterPro" id="IPR036661">
    <property type="entry name" value="Luciferase-like_sf"/>
</dbReference>
<evidence type="ECO:0000256" key="1">
    <source>
        <dbReference type="ARBA" id="ARBA00022630"/>
    </source>
</evidence>
<proteinExistence type="predicted"/>
<dbReference type="RefSeq" id="WP_271885327.1">
    <property type="nucleotide sequence ID" value="NZ_CP067136.1"/>
</dbReference>
<protein>
    <submittedName>
        <fullName evidence="6">TIGR03571 family LLM class oxidoreductase</fullName>
        <ecNumber evidence="6">1.-.-.-</ecNumber>
    </submittedName>
</protein>
<evidence type="ECO:0000313" key="6">
    <source>
        <dbReference type="EMBL" id="WCR05807.1"/>
    </source>
</evidence>
<reference evidence="6 7" key="1">
    <citation type="submission" date="2021-01" db="EMBL/GenBank/DDBJ databases">
        <title>Biogeographic distribution of Paracoccus.</title>
        <authorList>
            <person name="Hollensteiner J."/>
            <person name="Leineberger J."/>
            <person name="Brinkhoff T."/>
            <person name="Daniel R."/>
        </authorList>
    </citation>
    <scope>NUCLEOTIDE SEQUENCE [LARGE SCALE GENOMIC DNA]</scope>
    <source>
        <strain evidence="6 7">KCTC 22803</strain>
    </source>
</reference>
<dbReference type="Pfam" id="PF00296">
    <property type="entry name" value="Bac_luciferase"/>
    <property type="match status" value="1"/>
</dbReference>
<dbReference type="PANTHER" id="PTHR30011">
    <property type="entry name" value="ALKANESULFONATE MONOOXYGENASE-RELATED"/>
    <property type="match status" value="1"/>
</dbReference>
<accession>A0ABY7SFK3</accession>
<keyword evidence="3 6" id="KW-0560">Oxidoreductase</keyword>
<evidence type="ECO:0000259" key="5">
    <source>
        <dbReference type="Pfam" id="PF00296"/>
    </source>
</evidence>
<dbReference type="CDD" id="cd00347">
    <property type="entry name" value="Flavin_utilizing_monoxygenases"/>
    <property type="match status" value="1"/>
</dbReference>
<evidence type="ECO:0000256" key="4">
    <source>
        <dbReference type="ARBA" id="ARBA00023033"/>
    </source>
</evidence>
<keyword evidence="7" id="KW-1185">Reference proteome</keyword>
<evidence type="ECO:0000256" key="2">
    <source>
        <dbReference type="ARBA" id="ARBA00022643"/>
    </source>
</evidence>
<dbReference type="PANTHER" id="PTHR30011:SF16">
    <property type="entry name" value="C2H2 FINGER DOMAIN TRANSCRIPTION FACTOR (EUROFUNG)-RELATED"/>
    <property type="match status" value="1"/>
</dbReference>
<organism evidence="6 7">
    <name type="scientific">Paracoccus fistulariae</name>
    <dbReference type="NCBI Taxonomy" id="658446"/>
    <lineage>
        <taxon>Bacteria</taxon>
        <taxon>Pseudomonadati</taxon>
        <taxon>Pseudomonadota</taxon>
        <taxon>Alphaproteobacteria</taxon>
        <taxon>Rhodobacterales</taxon>
        <taxon>Paracoccaceae</taxon>
        <taxon>Paracoccus</taxon>
    </lineage>
</organism>
<evidence type="ECO:0000256" key="3">
    <source>
        <dbReference type="ARBA" id="ARBA00023002"/>
    </source>
</evidence>
<dbReference type="EC" id="1.-.-.-" evidence="6"/>
<dbReference type="EMBL" id="CP067136">
    <property type="protein sequence ID" value="WCR05807.1"/>
    <property type="molecule type" value="Genomic_DNA"/>
</dbReference>
<keyword evidence="1" id="KW-0285">Flavoprotein</keyword>
<dbReference type="NCBIfam" id="TIGR03571">
    <property type="entry name" value="lucif_BA3436"/>
    <property type="match status" value="1"/>
</dbReference>
<dbReference type="InterPro" id="IPR011251">
    <property type="entry name" value="Luciferase-like_dom"/>
</dbReference>